<dbReference type="SUPFAM" id="SSF50939">
    <property type="entry name" value="Sialidases"/>
    <property type="match status" value="2"/>
</dbReference>
<name>A0A084SZ54_9BACT</name>
<proteinExistence type="predicted"/>
<feature type="signal peptide" evidence="1">
    <location>
        <begin position="1"/>
        <end position="20"/>
    </location>
</feature>
<dbReference type="Gene3D" id="2.130.10.10">
    <property type="entry name" value="YVTN repeat-like/Quinoprotein amine dehydrogenase"/>
    <property type="match status" value="1"/>
</dbReference>
<dbReference type="RefSeq" id="WP_043391306.1">
    <property type="nucleotide sequence ID" value="NZ_JPMI01000042.1"/>
</dbReference>
<dbReference type="InterPro" id="IPR015943">
    <property type="entry name" value="WD40/YVTN_repeat-like_dom_sf"/>
</dbReference>
<evidence type="ECO:0000256" key="1">
    <source>
        <dbReference type="SAM" id="SignalP"/>
    </source>
</evidence>
<gene>
    <name evidence="2" type="ORF">Q664_07225</name>
</gene>
<reference evidence="2 3" key="1">
    <citation type="submission" date="2014-07" db="EMBL/GenBank/DDBJ databases">
        <title>Draft Genome Sequence of Gephyronic Acid Producer, Cystobacter violaceus Strain Cb vi76.</title>
        <authorList>
            <person name="Stevens D.C."/>
            <person name="Young J."/>
            <person name="Carmichael R."/>
            <person name="Tan J."/>
            <person name="Taylor R.E."/>
        </authorList>
    </citation>
    <scope>NUCLEOTIDE SEQUENCE [LARGE SCALE GENOMIC DNA]</scope>
    <source>
        <strain evidence="2 3">Cb vi76</strain>
    </source>
</reference>
<protein>
    <recommendedName>
        <fullName evidence="4">Exo-alpha-sialidase</fullName>
    </recommendedName>
</protein>
<accession>A0A084SZ54</accession>
<feature type="chain" id="PRO_5001782169" description="Exo-alpha-sialidase" evidence="1">
    <location>
        <begin position="21"/>
        <end position="416"/>
    </location>
</feature>
<evidence type="ECO:0008006" key="4">
    <source>
        <dbReference type="Google" id="ProtNLM"/>
    </source>
</evidence>
<comment type="caution">
    <text evidence="2">The sequence shown here is derived from an EMBL/GenBank/DDBJ whole genome shotgun (WGS) entry which is preliminary data.</text>
</comment>
<keyword evidence="1" id="KW-0732">Signal</keyword>
<dbReference type="Proteomes" id="UP000028547">
    <property type="component" value="Unassembled WGS sequence"/>
</dbReference>
<sequence length="416" mass="44904">MGAFRGLWLGVLLVPLAAFAQDVFENVTNFSQTRSTSREPTVALVGAHVFTAWIDMRTGYGDVYFRQSSNRGQSFGVARNLSDSHPTRASDVRMARVEGHVYVVWAEAGIRFRVSHDSGETFGPIQVLSERGREPHLAASGGNVYVAWSGQDGGLLLRASRDSGDSFVPPIALSEQAKDGDLDLAADGASVHAVWDDGSQVFLRRSLDEGRSFAPTQVLDAGSAPSEDARLALMGAGVFVVWREGSGCDSEIVFRRSTTRGESFEPILNLSQNSVASLDPLLKVSDPHVYVLWKEKVAGETDIFFTRSVNIGGTFEAPRNLSQTPGKSSQYAISSSGGAVRIVWRDRSEGGGDIFYRSSADRGANFGPIQNLSQSPGKSTSPVIISSGKAAEVHVLWEEDLPGNRESFYRRGVLGP</sequence>
<organism evidence="2 3">
    <name type="scientific">Archangium violaceum Cb vi76</name>
    <dbReference type="NCBI Taxonomy" id="1406225"/>
    <lineage>
        <taxon>Bacteria</taxon>
        <taxon>Pseudomonadati</taxon>
        <taxon>Myxococcota</taxon>
        <taxon>Myxococcia</taxon>
        <taxon>Myxococcales</taxon>
        <taxon>Cystobacterineae</taxon>
        <taxon>Archangiaceae</taxon>
        <taxon>Archangium</taxon>
    </lineage>
</organism>
<dbReference type="EMBL" id="JPMI01000042">
    <property type="protein sequence ID" value="KFA93739.1"/>
    <property type="molecule type" value="Genomic_DNA"/>
</dbReference>
<dbReference type="AlphaFoldDB" id="A0A084SZ54"/>
<evidence type="ECO:0000313" key="3">
    <source>
        <dbReference type="Proteomes" id="UP000028547"/>
    </source>
</evidence>
<dbReference type="InterPro" id="IPR036278">
    <property type="entry name" value="Sialidase_sf"/>
</dbReference>
<evidence type="ECO:0000313" key="2">
    <source>
        <dbReference type="EMBL" id="KFA93739.1"/>
    </source>
</evidence>